<feature type="compositionally biased region" description="Basic and acidic residues" evidence="1">
    <location>
        <begin position="99"/>
        <end position="109"/>
    </location>
</feature>
<gene>
    <name evidence="3" type="ORF">LWI29_008153</name>
</gene>
<sequence length="397" mass="45128">MFFWCCTTSLTFHILAKRCTPIPQALQAQKDHQRDLEIAELRRTVELLQRQLEQQQNNHQQRRNLHEARGEDEDQNPFSVDDDSSDEDHFNPMPLRQTNRRDGDVKVDVPEFNGKMQVGAGVSGNGKDLGNTSADLSKKVKDNGKSGNISKMNSNLANGSRFAVLDEESTEEINVMTTQSRVGKRGKNHSKKVLAEISSRIPGKIQQNTVTNKYLAKIPIKQPSFNKPFKENECEKTITTDKGRKKDKQRIVSETVLDMEEEIEDVEVLQSLHKVNVANATDFEVVAYNLKEAMEIVWLLWLFPVLDNSKFANLSRDVSDEKVKAGIFGPFKFNGVPLRRVNQSYVIGTSTKVNISRVNVEKFDDKYFAKESEEKKSLSQEKKDNQKAIDTPLIKSI</sequence>
<proteinExistence type="predicted"/>
<dbReference type="AlphaFoldDB" id="A0AA39RK52"/>
<evidence type="ECO:0000256" key="2">
    <source>
        <dbReference type="SAM" id="SignalP"/>
    </source>
</evidence>
<comment type="caution">
    <text evidence="3">The sequence shown here is derived from an EMBL/GenBank/DDBJ whole genome shotgun (WGS) entry which is preliminary data.</text>
</comment>
<dbReference type="GO" id="GO:0022625">
    <property type="term" value="C:cytosolic large ribosomal subunit"/>
    <property type="evidence" value="ECO:0007669"/>
    <property type="project" value="TreeGrafter"/>
</dbReference>
<feature type="region of interest" description="Disordered" evidence="1">
    <location>
        <begin position="372"/>
        <end position="397"/>
    </location>
</feature>
<feature type="chain" id="PRO_5041378900" evidence="2">
    <location>
        <begin position="17"/>
        <end position="397"/>
    </location>
</feature>
<reference evidence="3" key="2">
    <citation type="submission" date="2023-06" db="EMBL/GenBank/DDBJ databases">
        <authorList>
            <person name="Swenson N.G."/>
            <person name="Wegrzyn J.L."/>
            <person name="Mcevoy S.L."/>
        </authorList>
    </citation>
    <scope>NUCLEOTIDE SEQUENCE</scope>
    <source>
        <strain evidence="3">NS2018</strain>
        <tissue evidence="3">Leaf</tissue>
    </source>
</reference>
<dbReference type="SUPFAM" id="SSF50104">
    <property type="entry name" value="Translation proteins SH3-like domain"/>
    <property type="match status" value="1"/>
</dbReference>
<dbReference type="GO" id="GO:0003723">
    <property type="term" value="F:RNA binding"/>
    <property type="evidence" value="ECO:0007669"/>
    <property type="project" value="TreeGrafter"/>
</dbReference>
<accession>A0AA39RK52</accession>
<dbReference type="Pfam" id="PF01159">
    <property type="entry name" value="Ribosomal_L6e"/>
    <property type="match status" value="1"/>
</dbReference>
<feature type="region of interest" description="Disordered" evidence="1">
    <location>
        <begin position="53"/>
        <end position="154"/>
    </location>
</feature>
<dbReference type="EMBL" id="JAUESC010000386">
    <property type="protein sequence ID" value="KAK0575851.1"/>
    <property type="molecule type" value="Genomic_DNA"/>
</dbReference>
<dbReference type="PANTHER" id="PTHR10715">
    <property type="entry name" value="60S RIBOSOMAL PROTEIN L6"/>
    <property type="match status" value="1"/>
</dbReference>
<dbReference type="Proteomes" id="UP001168877">
    <property type="component" value="Unassembled WGS sequence"/>
</dbReference>
<feature type="compositionally biased region" description="Acidic residues" evidence="1">
    <location>
        <begin position="70"/>
        <end position="86"/>
    </location>
</feature>
<name>A0AA39RK52_ACESA</name>
<keyword evidence="2" id="KW-0732">Signal</keyword>
<dbReference type="InterPro" id="IPR000915">
    <property type="entry name" value="60S_ribosomal_eL6"/>
</dbReference>
<evidence type="ECO:0000313" key="4">
    <source>
        <dbReference type="Proteomes" id="UP001168877"/>
    </source>
</evidence>
<dbReference type="GO" id="GO:0002181">
    <property type="term" value="P:cytoplasmic translation"/>
    <property type="evidence" value="ECO:0007669"/>
    <property type="project" value="TreeGrafter"/>
</dbReference>
<dbReference type="GO" id="GO:0000027">
    <property type="term" value="P:ribosomal large subunit assembly"/>
    <property type="evidence" value="ECO:0007669"/>
    <property type="project" value="TreeGrafter"/>
</dbReference>
<feature type="compositionally biased region" description="Polar residues" evidence="1">
    <location>
        <begin position="145"/>
        <end position="154"/>
    </location>
</feature>
<evidence type="ECO:0000256" key="1">
    <source>
        <dbReference type="SAM" id="MobiDB-lite"/>
    </source>
</evidence>
<evidence type="ECO:0000313" key="3">
    <source>
        <dbReference type="EMBL" id="KAK0575851.1"/>
    </source>
</evidence>
<dbReference type="GO" id="GO:0003735">
    <property type="term" value="F:structural constituent of ribosome"/>
    <property type="evidence" value="ECO:0007669"/>
    <property type="project" value="InterPro"/>
</dbReference>
<feature type="compositionally biased region" description="Basic and acidic residues" evidence="1">
    <location>
        <begin position="372"/>
        <end position="387"/>
    </location>
</feature>
<organism evidence="3 4">
    <name type="scientific">Acer saccharum</name>
    <name type="common">Sugar maple</name>
    <dbReference type="NCBI Taxonomy" id="4024"/>
    <lineage>
        <taxon>Eukaryota</taxon>
        <taxon>Viridiplantae</taxon>
        <taxon>Streptophyta</taxon>
        <taxon>Embryophyta</taxon>
        <taxon>Tracheophyta</taxon>
        <taxon>Spermatophyta</taxon>
        <taxon>Magnoliopsida</taxon>
        <taxon>eudicotyledons</taxon>
        <taxon>Gunneridae</taxon>
        <taxon>Pentapetalae</taxon>
        <taxon>rosids</taxon>
        <taxon>malvids</taxon>
        <taxon>Sapindales</taxon>
        <taxon>Sapindaceae</taxon>
        <taxon>Hippocastanoideae</taxon>
        <taxon>Acereae</taxon>
        <taxon>Acer</taxon>
    </lineage>
</organism>
<reference evidence="3" key="1">
    <citation type="journal article" date="2022" name="Plant J.">
        <title>Strategies of tolerance reflected in two North American maple genomes.</title>
        <authorList>
            <person name="McEvoy S.L."/>
            <person name="Sezen U.U."/>
            <person name="Trouern-Trend A."/>
            <person name="McMahon S.M."/>
            <person name="Schaberg P.G."/>
            <person name="Yang J."/>
            <person name="Wegrzyn J.L."/>
            <person name="Swenson N.G."/>
        </authorList>
    </citation>
    <scope>NUCLEOTIDE SEQUENCE</scope>
    <source>
        <strain evidence="3">NS2018</strain>
    </source>
</reference>
<keyword evidence="4" id="KW-1185">Reference proteome</keyword>
<dbReference type="InterPro" id="IPR008991">
    <property type="entry name" value="Translation_prot_SH3-like_sf"/>
</dbReference>
<dbReference type="PANTHER" id="PTHR10715:SF0">
    <property type="entry name" value="LARGE RIBOSOMAL SUBUNIT PROTEIN EL6"/>
    <property type="match status" value="1"/>
</dbReference>
<feature type="signal peptide" evidence="2">
    <location>
        <begin position="1"/>
        <end position="16"/>
    </location>
</feature>
<protein>
    <submittedName>
        <fullName evidence="3">Uncharacterized protein</fullName>
    </submittedName>
</protein>